<dbReference type="AlphaFoldDB" id="A0A0R2BGG6"/>
<dbReference type="EMBL" id="AYYR01000067">
    <property type="protein sequence ID" value="KRM74860.1"/>
    <property type="molecule type" value="Genomic_DNA"/>
</dbReference>
<comment type="caution">
    <text evidence="2">The sequence shown here is derived from an EMBL/GenBank/DDBJ whole genome shotgun (WGS) entry which is preliminary data.</text>
</comment>
<feature type="domain" description="Flavodoxin-like" evidence="1">
    <location>
        <begin position="4"/>
        <end position="87"/>
    </location>
</feature>
<organism evidence="2 3">
    <name type="scientific">Secundilactobacillus collinoides DSM 20515 = JCM 1123</name>
    <dbReference type="NCBI Taxonomy" id="1423733"/>
    <lineage>
        <taxon>Bacteria</taxon>
        <taxon>Bacillati</taxon>
        <taxon>Bacillota</taxon>
        <taxon>Bacilli</taxon>
        <taxon>Lactobacillales</taxon>
        <taxon>Lactobacillaceae</taxon>
        <taxon>Secundilactobacillus</taxon>
    </lineage>
</organism>
<dbReference type="Gene3D" id="3.40.50.360">
    <property type="match status" value="1"/>
</dbReference>
<evidence type="ECO:0000313" key="3">
    <source>
        <dbReference type="Proteomes" id="UP000051845"/>
    </source>
</evidence>
<accession>A0A0R2BGG6</accession>
<sequence>MDAIRYFSRTGNTKVLAEAIGADLNLEAKDITEPLPDEVDTLYLGAAIYMTSIDKHMKAYAAKVDPKQVKRVVLFGTSGGVMSSEKAVSKLLTEQGVTIASESLHLHGLVPKHDKLSDEQLEKVHEFTKAFK</sequence>
<dbReference type="Pfam" id="PF12641">
    <property type="entry name" value="Flavodoxin_3"/>
    <property type="match status" value="1"/>
</dbReference>
<dbReference type="InterPro" id="IPR029039">
    <property type="entry name" value="Flavoprotein-like_sf"/>
</dbReference>
<evidence type="ECO:0000313" key="2">
    <source>
        <dbReference type="EMBL" id="KRM74860.1"/>
    </source>
</evidence>
<reference evidence="2 3" key="1">
    <citation type="journal article" date="2015" name="Genome Announc.">
        <title>Expanding the biotechnology potential of lactobacilli through comparative genomics of 213 strains and associated genera.</title>
        <authorList>
            <person name="Sun Z."/>
            <person name="Harris H.M."/>
            <person name="McCann A."/>
            <person name="Guo C."/>
            <person name="Argimon S."/>
            <person name="Zhang W."/>
            <person name="Yang X."/>
            <person name="Jeffery I.B."/>
            <person name="Cooney J.C."/>
            <person name="Kagawa T.F."/>
            <person name="Liu W."/>
            <person name="Song Y."/>
            <person name="Salvetti E."/>
            <person name="Wrobel A."/>
            <person name="Rasinkangas P."/>
            <person name="Parkhill J."/>
            <person name="Rea M.C."/>
            <person name="O'Sullivan O."/>
            <person name="Ritari J."/>
            <person name="Douillard F.P."/>
            <person name="Paul Ross R."/>
            <person name="Yang R."/>
            <person name="Briner A.E."/>
            <person name="Felis G.E."/>
            <person name="de Vos W.M."/>
            <person name="Barrangou R."/>
            <person name="Klaenhammer T.R."/>
            <person name="Caufield P.W."/>
            <person name="Cui Y."/>
            <person name="Zhang H."/>
            <person name="O'Toole P.W."/>
        </authorList>
    </citation>
    <scope>NUCLEOTIDE SEQUENCE [LARGE SCALE GENOMIC DNA]</scope>
    <source>
        <strain evidence="2 3">DSM 20515</strain>
    </source>
</reference>
<dbReference type="InterPro" id="IPR008254">
    <property type="entry name" value="Flavodoxin/NO_synth"/>
</dbReference>
<protein>
    <recommendedName>
        <fullName evidence="1">Flavodoxin-like domain-containing protein</fullName>
    </recommendedName>
</protein>
<dbReference type="GO" id="GO:0010181">
    <property type="term" value="F:FMN binding"/>
    <property type="evidence" value="ECO:0007669"/>
    <property type="project" value="InterPro"/>
</dbReference>
<dbReference type="PATRIC" id="fig|1423733.4.peg.2928"/>
<dbReference type="GO" id="GO:0016651">
    <property type="term" value="F:oxidoreductase activity, acting on NAD(P)H"/>
    <property type="evidence" value="ECO:0007669"/>
    <property type="project" value="UniProtKB-ARBA"/>
</dbReference>
<dbReference type="SUPFAM" id="SSF52218">
    <property type="entry name" value="Flavoproteins"/>
    <property type="match status" value="1"/>
</dbReference>
<name>A0A0R2BGG6_SECCO</name>
<gene>
    <name evidence="2" type="ORF">FC82_GL002803</name>
</gene>
<proteinExistence type="predicted"/>
<dbReference type="RefSeq" id="WP_054760430.1">
    <property type="nucleotide sequence ID" value="NZ_AYYR01000067.1"/>
</dbReference>
<dbReference type="Proteomes" id="UP000051845">
    <property type="component" value="Unassembled WGS sequence"/>
</dbReference>
<evidence type="ECO:0000259" key="1">
    <source>
        <dbReference type="Pfam" id="PF12641"/>
    </source>
</evidence>
<dbReference type="STRING" id="33960.TY91_10145"/>